<feature type="transmembrane region" description="Helical" evidence="7">
    <location>
        <begin position="217"/>
        <end position="243"/>
    </location>
</feature>
<evidence type="ECO:0000313" key="9">
    <source>
        <dbReference type="EMBL" id="GGG68107.1"/>
    </source>
</evidence>
<dbReference type="Proteomes" id="UP000600247">
    <property type="component" value="Unassembled WGS sequence"/>
</dbReference>
<comment type="subcellular location">
    <subcellularLocation>
        <location evidence="1 7">Cell membrane</location>
        <topology evidence="1 7">Multi-pass membrane protein</topology>
    </subcellularLocation>
</comment>
<feature type="transmembrane region" description="Helical" evidence="7">
    <location>
        <begin position="263"/>
        <end position="285"/>
    </location>
</feature>
<dbReference type="PANTHER" id="PTHR43386:SF25">
    <property type="entry name" value="PEPTIDE ABC TRANSPORTER PERMEASE PROTEIN"/>
    <property type="match status" value="1"/>
</dbReference>
<dbReference type="InterPro" id="IPR035906">
    <property type="entry name" value="MetI-like_sf"/>
</dbReference>
<evidence type="ECO:0000256" key="4">
    <source>
        <dbReference type="ARBA" id="ARBA00022692"/>
    </source>
</evidence>
<accession>A0A917H595</accession>
<organism evidence="9 10">
    <name type="scientific">Paenibacillus radicis</name>
    <name type="common">ex Gao et al. 2016</name>
    <dbReference type="NCBI Taxonomy" id="1737354"/>
    <lineage>
        <taxon>Bacteria</taxon>
        <taxon>Bacillati</taxon>
        <taxon>Bacillota</taxon>
        <taxon>Bacilli</taxon>
        <taxon>Bacillales</taxon>
        <taxon>Paenibacillaceae</taxon>
        <taxon>Paenibacillus</taxon>
    </lineage>
</organism>
<feature type="transmembrane region" description="Helical" evidence="7">
    <location>
        <begin position="135"/>
        <end position="154"/>
    </location>
</feature>
<dbReference type="InterPro" id="IPR000515">
    <property type="entry name" value="MetI-like"/>
</dbReference>
<dbReference type="EMBL" id="BMHY01000004">
    <property type="protein sequence ID" value="GGG68107.1"/>
    <property type="molecule type" value="Genomic_DNA"/>
</dbReference>
<keyword evidence="3" id="KW-1003">Cell membrane</keyword>
<dbReference type="PROSITE" id="PS50928">
    <property type="entry name" value="ABC_TM1"/>
    <property type="match status" value="1"/>
</dbReference>
<keyword evidence="2 7" id="KW-0813">Transport</keyword>
<sequence length="305" mass="32295">MTQMESPAVPSMWRGRKRKTVRMVNGRRSLFSRLLIAASGLLLACLILFAIAPQWFAPYSPTEMNTSAILQAPGESYWLGTDYFGRDIFSLIVFGSRDALLVGISAVLLGGSIGALIGATAGYAGRMLDSLLMRLIDTLMTIPGILLALTISAVLGPSKFNLIIAVSVSSIPGFARVLRGQVLAIKSRPFIEAARANGTSHFSILFRHIAPHALSPFLIMGTMGVGSAILMGSGLSFLGLGSISEIPDWGSLLSQGRSYISVAWWIATFPGLAITLLVVSVNLLGDELQAAVGPRKGSTKGGDSK</sequence>
<dbReference type="RefSeq" id="WP_229692118.1">
    <property type="nucleotide sequence ID" value="NZ_BMHY01000004.1"/>
</dbReference>
<feature type="transmembrane region" description="Helical" evidence="7">
    <location>
        <begin position="99"/>
        <end position="123"/>
    </location>
</feature>
<comment type="caution">
    <text evidence="9">The sequence shown here is derived from an EMBL/GenBank/DDBJ whole genome shotgun (WGS) entry which is preliminary data.</text>
</comment>
<keyword evidence="5 7" id="KW-1133">Transmembrane helix</keyword>
<proteinExistence type="inferred from homology"/>
<dbReference type="CDD" id="cd06261">
    <property type="entry name" value="TM_PBP2"/>
    <property type="match status" value="1"/>
</dbReference>
<dbReference type="Gene3D" id="1.10.3720.10">
    <property type="entry name" value="MetI-like"/>
    <property type="match status" value="1"/>
</dbReference>
<protein>
    <submittedName>
        <fullName evidence="9">Peptide ABC transporter permease</fullName>
    </submittedName>
</protein>
<evidence type="ECO:0000256" key="3">
    <source>
        <dbReference type="ARBA" id="ARBA00022475"/>
    </source>
</evidence>
<dbReference type="GO" id="GO:0005886">
    <property type="term" value="C:plasma membrane"/>
    <property type="evidence" value="ECO:0007669"/>
    <property type="project" value="UniProtKB-SubCell"/>
</dbReference>
<dbReference type="SUPFAM" id="SSF161098">
    <property type="entry name" value="MetI-like"/>
    <property type="match status" value="1"/>
</dbReference>
<reference evidence="9 10" key="1">
    <citation type="journal article" date="2014" name="Int. J. Syst. Evol. Microbiol.">
        <title>Complete genome sequence of Corynebacterium casei LMG S-19264T (=DSM 44701T), isolated from a smear-ripened cheese.</title>
        <authorList>
            <consortium name="US DOE Joint Genome Institute (JGI-PGF)"/>
            <person name="Walter F."/>
            <person name="Albersmeier A."/>
            <person name="Kalinowski J."/>
            <person name="Ruckert C."/>
        </authorList>
    </citation>
    <scope>NUCLEOTIDE SEQUENCE [LARGE SCALE GENOMIC DNA]</scope>
    <source>
        <strain evidence="9 10">CGMCC 1.15286</strain>
    </source>
</reference>
<evidence type="ECO:0000256" key="1">
    <source>
        <dbReference type="ARBA" id="ARBA00004651"/>
    </source>
</evidence>
<comment type="similarity">
    <text evidence="7">Belongs to the binding-protein-dependent transport system permease family.</text>
</comment>
<evidence type="ECO:0000313" key="10">
    <source>
        <dbReference type="Proteomes" id="UP000600247"/>
    </source>
</evidence>
<evidence type="ECO:0000256" key="5">
    <source>
        <dbReference type="ARBA" id="ARBA00022989"/>
    </source>
</evidence>
<dbReference type="Pfam" id="PF00528">
    <property type="entry name" value="BPD_transp_1"/>
    <property type="match status" value="1"/>
</dbReference>
<name>A0A917H595_9BACL</name>
<keyword evidence="10" id="KW-1185">Reference proteome</keyword>
<evidence type="ECO:0000256" key="6">
    <source>
        <dbReference type="ARBA" id="ARBA00023136"/>
    </source>
</evidence>
<gene>
    <name evidence="9" type="ORF">GCM10010918_23670</name>
</gene>
<evidence type="ECO:0000256" key="7">
    <source>
        <dbReference type="RuleBase" id="RU363032"/>
    </source>
</evidence>
<evidence type="ECO:0000259" key="8">
    <source>
        <dbReference type="PROSITE" id="PS50928"/>
    </source>
</evidence>
<feature type="domain" description="ABC transmembrane type-1" evidence="8">
    <location>
        <begin position="96"/>
        <end position="285"/>
    </location>
</feature>
<dbReference type="InterPro" id="IPR050366">
    <property type="entry name" value="BP-dependent_transpt_permease"/>
</dbReference>
<dbReference type="GO" id="GO:0055085">
    <property type="term" value="P:transmembrane transport"/>
    <property type="evidence" value="ECO:0007669"/>
    <property type="project" value="InterPro"/>
</dbReference>
<dbReference type="AlphaFoldDB" id="A0A917H595"/>
<dbReference type="PANTHER" id="PTHR43386">
    <property type="entry name" value="OLIGOPEPTIDE TRANSPORT SYSTEM PERMEASE PROTEIN APPC"/>
    <property type="match status" value="1"/>
</dbReference>
<keyword evidence="4 7" id="KW-0812">Transmembrane</keyword>
<keyword evidence="6 7" id="KW-0472">Membrane</keyword>
<evidence type="ECO:0000256" key="2">
    <source>
        <dbReference type="ARBA" id="ARBA00022448"/>
    </source>
</evidence>